<evidence type="ECO:0000313" key="2">
    <source>
        <dbReference type="Proteomes" id="UP000001554"/>
    </source>
</evidence>
<reference evidence="3" key="2">
    <citation type="submission" date="2025-08" db="UniProtKB">
        <authorList>
            <consortium name="RefSeq"/>
        </authorList>
    </citation>
    <scope>IDENTIFICATION</scope>
    <source>
        <strain evidence="3">S238N-H82</strain>
        <tissue evidence="3">Testes</tissue>
    </source>
</reference>
<feature type="domain" description="PRELI/MSF1" evidence="1">
    <location>
        <begin position="16"/>
        <end position="187"/>
    </location>
</feature>
<dbReference type="PROSITE" id="PS50904">
    <property type="entry name" value="PRELI_MSF1"/>
    <property type="match status" value="1"/>
</dbReference>
<accession>A0A9J7L0R5</accession>
<protein>
    <submittedName>
        <fullName evidence="3">PRELI domain-containing protein 1, mitochondrial-like isoform X1</fullName>
    </submittedName>
</protein>
<dbReference type="OMA" id="WNLNHTK"/>
<dbReference type="OrthoDB" id="341300at2759"/>
<dbReference type="PANTHER" id="PTHR11158">
    <property type="entry name" value="MSF1/PX19 RELATED"/>
    <property type="match status" value="1"/>
</dbReference>
<evidence type="ECO:0000313" key="3">
    <source>
        <dbReference type="RefSeq" id="XP_035673811.1"/>
    </source>
</evidence>
<dbReference type="Pfam" id="PF04707">
    <property type="entry name" value="PRELI"/>
    <property type="match status" value="1"/>
</dbReference>
<name>A0A9J7L0R5_BRAFL</name>
<dbReference type="GO" id="GO:1990050">
    <property type="term" value="F:phosphatidic acid transfer activity"/>
    <property type="evidence" value="ECO:0000318"/>
    <property type="project" value="GO_Central"/>
</dbReference>
<dbReference type="KEGG" id="bfo:118414120"/>
<dbReference type="RefSeq" id="XP_035673811.1">
    <property type="nucleotide sequence ID" value="XM_035817918.1"/>
</dbReference>
<organism evidence="2 3">
    <name type="scientific">Branchiostoma floridae</name>
    <name type="common">Florida lancelet</name>
    <name type="synonym">Amphioxus</name>
    <dbReference type="NCBI Taxonomy" id="7739"/>
    <lineage>
        <taxon>Eukaryota</taxon>
        <taxon>Metazoa</taxon>
        <taxon>Chordata</taxon>
        <taxon>Cephalochordata</taxon>
        <taxon>Leptocardii</taxon>
        <taxon>Amphioxiformes</taxon>
        <taxon>Branchiostomatidae</taxon>
        <taxon>Branchiostoma</taxon>
    </lineage>
</organism>
<reference evidence="2" key="1">
    <citation type="journal article" date="2020" name="Nat. Ecol. Evol.">
        <title>Deeply conserved synteny resolves early events in vertebrate evolution.</title>
        <authorList>
            <person name="Simakov O."/>
            <person name="Marletaz F."/>
            <person name="Yue J.X."/>
            <person name="O'Connell B."/>
            <person name="Jenkins J."/>
            <person name="Brandt A."/>
            <person name="Calef R."/>
            <person name="Tung C.H."/>
            <person name="Huang T.K."/>
            <person name="Schmutz J."/>
            <person name="Satoh N."/>
            <person name="Yu J.K."/>
            <person name="Putnam N.H."/>
            <person name="Green R.E."/>
            <person name="Rokhsar D.S."/>
        </authorList>
    </citation>
    <scope>NUCLEOTIDE SEQUENCE [LARGE SCALE GENOMIC DNA]</scope>
    <source>
        <strain evidence="2">S238N-H82</strain>
    </source>
</reference>
<dbReference type="GO" id="GO:0005758">
    <property type="term" value="C:mitochondrial intermembrane space"/>
    <property type="evidence" value="ECO:0000318"/>
    <property type="project" value="GO_Central"/>
</dbReference>
<sequence>MQTQTLGVNTTAYKMARYHSKTTVLQNDWDQVASAVWQRYPNPHSKHVLSEDVISRKVEDNKLHSFRLLTKTNHLPKWGERFLPSGTPRFASVVEESVVDPVAKTFTTFTWNLNFTRIMNVREKVVYSVSPENNGWTQVHREAWVSSSMYGFIRAIQHFGVDRYKKNSEKANLGLQLVLGRLFNKGQEVSSEQKPVEKKILLKEKAKVAKEAAIQVAQQKAQQKQGTLM</sequence>
<dbReference type="GeneID" id="118414120"/>
<keyword evidence="2" id="KW-1185">Reference proteome</keyword>
<dbReference type="Proteomes" id="UP000001554">
    <property type="component" value="Chromosome 4"/>
</dbReference>
<dbReference type="AlphaFoldDB" id="A0A9J7L0R5"/>
<dbReference type="InterPro" id="IPR037365">
    <property type="entry name" value="Slowmo/Ups"/>
</dbReference>
<dbReference type="InterPro" id="IPR006797">
    <property type="entry name" value="PRELI/MSF1_dom"/>
</dbReference>
<gene>
    <name evidence="3" type="primary">LOC118414120</name>
</gene>
<proteinExistence type="predicted"/>
<evidence type="ECO:0000259" key="1">
    <source>
        <dbReference type="PROSITE" id="PS50904"/>
    </source>
</evidence>
<dbReference type="GO" id="GO:0015914">
    <property type="term" value="P:phospholipid transport"/>
    <property type="evidence" value="ECO:0000318"/>
    <property type="project" value="GO_Central"/>
</dbReference>